<proteinExistence type="predicted"/>
<name>A0A8X6P060_NEPPI</name>
<keyword evidence="2" id="KW-1185">Reference proteome</keyword>
<dbReference type="Proteomes" id="UP000887013">
    <property type="component" value="Unassembled WGS sequence"/>
</dbReference>
<dbReference type="AlphaFoldDB" id="A0A8X6P060"/>
<organism evidence="1 2">
    <name type="scientific">Nephila pilipes</name>
    <name type="common">Giant wood spider</name>
    <name type="synonym">Nephila maculata</name>
    <dbReference type="NCBI Taxonomy" id="299642"/>
    <lineage>
        <taxon>Eukaryota</taxon>
        <taxon>Metazoa</taxon>
        <taxon>Ecdysozoa</taxon>
        <taxon>Arthropoda</taxon>
        <taxon>Chelicerata</taxon>
        <taxon>Arachnida</taxon>
        <taxon>Araneae</taxon>
        <taxon>Araneomorphae</taxon>
        <taxon>Entelegynae</taxon>
        <taxon>Araneoidea</taxon>
        <taxon>Nephilidae</taxon>
        <taxon>Nephila</taxon>
    </lineage>
</organism>
<evidence type="ECO:0000313" key="2">
    <source>
        <dbReference type="Proteomes" id="UP000887013"/>
    </source>
</evidence>
<evidence type="ECO:0000313" key="1">
    <source>
        <dbReference type="EMBL" id="GFT44266.1"/>
    </source>
</evidence>
<gene>
    <name evidence="1" type="ORF">NPIL_45351</name>
</gene>
<accession>A0A8X6P060</accession>
<protein>
    <submittedName>
        <fullName evidence="1">Uncharacterized protein</fullName>
    </submittedName>
</protein>
<comment type="caution">
    <text evidence="1">The sequence shown here is derived from an EMBL/GenBank/DDBJ whole genome shotgun (WGS) entry which is preliminary data.</text>
</comment>
<dbReference type="EMBL" id="BMAW01110668">
    <property type="protein sequence ID" value="GFT44266.1"/>
    <property type="molecule type" value="Genomic_DNA"/>
</dbReference>
<sequence>MSSGGVGSSRTHIHPILEPSSLSRRLPFGESDCVQCWKTCLPARQYNGPCSIFLQSPSVILDFIIRCCPMPLWRESWPTRNSLVPFVA</sequence>
<reference evidence="1" key="1">
    <citation type="submission" date="2020-08" db="EMBL/GenBank/DDBJ databases">
        <title>Multicomponent nature underlies the extraordinary mechanical properties of spider dragline silk.</title>
        <authorList>
            <person name="Kono N."/>
            <person name="Nakamura H."/>
            <person name="Mori M."/>
            <person name="Yoshida Y."/>
            <person name="Ohtoshi R."/>
            <person name="Malay A.D."/>
            <person name="Moran D.A.P."/>
            <person name="Tomita M."/>
            <person name="Numata K."/>
            <person name="Arakawa K."/>
        </authorList>
    </citation>
    <scope>NUCLEOTIDE SEQUENCE</scope>
</reference>